<keyword evidence="1" id="KW-0472">Membrane</keyword>
<keyword evidence="3" id="KW-1185">Reference proteome</keyword>
<reference evidence="2 3" key="1">
    <citation type="submission" date="2018-03" db="EMBL/GenBank/DDBJ databases">
        <title>Genomes of Pezizomycetes fungi and the evolution of truffles.</title>
        <authorList>
            <person name="Murat C."/>
            <person name="Payen T."/>
            <person name="Noel B."/>
            <person name="Kuo A."/>
            <person name="Martin F.M."/>
        </authorList>
    </citation>
    <scope>NUCLEOTIDE SEQUENCE [LARGE SCALE GENOMIC DNA]</scope>
    <source>
        <strain evidence="2">091103-1</strain>
    </source>
</reference>
<feature type="transmembrane region" description="Helical" evidence="1">
    <location>
        <begin position="31"/>
        <end position="52"/>
    </location>
</feature>
<dbReference type="EMBL" id="PYWC01000009">
    <property type="protein sequence ID" value="PWW79238.1"/>
    <property type="molecule type" value="Genomic_DNA"/>
</dbReference>
<sequence length="53" mass="6536">TCFFLSFFLSSFSFSFHSTYLAIISRLHYHILFIDIFFLLYMFLPYHCFIYTI</sequence>
<feature type="non-terminal residue" evidence="2">
    <location>
        <position position="53"/>
    </location>
</feature>
<keyword evidence="1" id="KW-1133">Transmembrane helix</keyword>
<name>A0A317SXT2_9PEZI</name>
<comment type="caution">
    <text evidence="2">The sequence shown here is derived from an EMBL/GenBank/DDBJ whole genome shotgun (WGS) entry which is preliminary data.</text>
</comment>
<evidence type="ECO:0000313" key="2">
    <source>
        <dbReference type="EMBL" id="PWW79238.1"/>
    </source>
</evidence>
<feature type="non-terminal residue" evidence="2">
    <location>
        <position position="1"/>
    </location>
</feature>
<keyword evidence="1" id="KW-0812">Transmembrane</keyword>
<organism evidence="2 3">
    <name type="scientific">Tuber magnatum</name>
    <name type="common">white Piedmont truffle</name>
    <dbReference type="NCBI Taxonomy" id="42249"/>
    <lineage>
        <taxon>Eukaryota</taxon>
        <taxon>Fungi</taxon>
        <taxon>Dikarya</taxon>
        <taxon>Ascomycota</taxon>
        <taxon>Pezizomycotina</taxon>
        <taxon>Pezizomycetes</taxon>
        <taxon>Pezizales</taxon>
        <taxon>Tuberaceae</taxon>
        <taxon>Tuber</taxon>
    </lineage>
</organism>
<evidence type="ECO:0000313" key="3">
    <source>
        <dbReference type="Proteomes" id="UP000246991"/>
    </source>
</evidence>
<evidence type="ECO:0000256" key="1">
    <source>
        <dbReference type="SAM" id="Phobius"/>
    </source>
</evidence>
<proteinExistence type="predicted"/>
<protein>
    <submittedName>
        <fullName evidence="2">Uncharacterized protein</fullName>
    </submittedName>
</protein>
<gene>
    <name evidence="2" type="ORF">C7212DRAFT_304107</name>
</gene>
<accession>A0A317SXT2</accession>
<dbReference type="AlphaFoldDB" id="A0A317SXT2"/>
<dbReference type="Proteomes" id="UP000246991">
    <property type="component" value="Unassembled WGS sequence"/>
</dbReference>